<name>A0A0N5AX21_9BILA</name>
<dbReference type="Gene3D" id="3.50.4.10">
    <property type="entry name" value="Hepatocyte Growth Factor"/>
    <property type="match status" value="2"/>
</dbReference>
<keyword evidence="2" id="KW-1185">Reference proteome</keyword>
<proteinExistence type="predicted"/>
<reference evidence="3" key="1">
    <citation type="submission" date="2017-02" db="UniProtKB">
        <authorList>
            <consortium name="WormBaseParasite"/>
        </authorList>
    </citation>
    <scope>IDENTIFICATION</scope>
</reference>
<dbReference type="SMART" id="SM00473">
    <property type="entry name" value="PAN_AP"/>
    <property type="match status" value="2"/>
</dbReference>
<dbReference type="Pfam" id="PF00024">
    <property type="entry name" value="PAN_1"/>
    <property type="match status" value="2"/>
</dbReference>
<evidence type="ECO:0000259" key="1">
    <source>
        <dbReference type="PROSITE" id="PS50948"/>
    </source>
</evidence>
<dbReference type="GO" id="GO:0009653">
    <property type="term" value="P:anatomical structure morphogenesis"/>
    <property type="evidence" value="ECO:0007669"/>
    <property type="project" value="TreeGrafter"/>
</dbReference>
<dbReference type="Gene3D" id="3.10.100.10">
    <property type="entry name" value="Mannose-Binding Protein A, subunit A"/>
    <property type="match status" value="1"/>
</dbReference>
<dbReference type="AlphaFoldDB" id="A0A0N5AX21"/>
<sequence>MPNKALVGYAVVSPGKTENAVKCLQMCQNSKKSFDFICKSQSVEAFRDSRECVLNNGNSKENGDFLFSTKDSEDQVDYYENICLSEFNNVHDLSDDSKTEMLDIDNVDTKCFRSFRHRSLVGFADKVFLNVTHKQCMYQCFQCKKCLDGEPCNSLVFYRERQECILISETRRNHLDLFVEDPETDYSENLCSLGIENVLCAETVTLTFVIVASNSTNEFQLALNNTVKIVNDTERYTDTLVVSVVQISNLPVMELESYVVDSTDSFKNRIKSIPWRKNGLETDKNLETVIESEIIKDSLIIVFVGSAEQNTSFDKFTAKRKQLNTTVIVATLSNDTPSTALSTMASDQRFVVKSTNASEEIDKLIRLQFCQQQLNSFQQQTAKSGGVTIQNIPVILKNISHGAEGYQKNGTQQYSIVKEEKLLREKKLKDIWIGLYRSNTSSWRWTDGTEVDGWLQDKHLYNITTTGDGKNCVYFNDSVGIF</sequence>
<organism evidence="2 3">
    <name type="scientific">Syphacia muris</name>
    <dbReference type="NCBI Taxonomy" id="451379"/>
    <lineage>
        <taxon>Eukaryota</taxon>
        <taxon>Metazoa</taxon>
        <taxon>Ecdysozoa</taxon>
        <taxon>Nematoda</taxon>
        <taxon>Chromadorea</taxon>
        <taxon>Rhabditida</taxon>
        <taxon>Spirurina</taxon>
        <taxon>Oxyuridomorpha</taxon>
        <taxon>Oxyuroidea</taxon>
        <taxon>Oxyuridae</taxon>
        <taxon>Syphacia</taxon>
    </lineage>
</organism>
<dbReference type="SUPFAM" id="SSF57414">
    <property type="entry name" value="Hairpin loop containing domain-like"/>
    <property type="match status" value="2"/>
</dbReference>
<evidence type="ECO:0000313" key="2">
    <source>
        <dbReference type="Proteomes" id="UP000046393"/>
    </source>
</evidence>
<dbReference type="InterPro" id="IPR016187">
    <property type="entry name" value="CTDL_fold"/>
</dbReference>
<dbReference type="InterPro" id="IPR052774">
    <property type="entry name" value="Celegans_DevNeuronal_Protein"/>
</dbReference>
<dbReference type="PANTHER" id="PTHR47327">
    <property type="entry name" value="FI18240P1-RELATED"/>
    <property type="match status" value="1"/>
</dbReference>
<dbReference type="InterPro" id="IPR036465">
    <property type="entry name" value="vWFA_dom_sf"/>
</dbReference>
<dbReference type="PROSITE" id="PS50948">
    <property type="entry name" value="PAN"/>
    <property type="match status" value="2"/>
</dbReference>
<protein>
    <submittedName>
        <fullName evidence="3">C-type lectin domain-containing protein</fullName>
    </submittedName>
</protein>
<dbReference type="Pfam" id="PF00092">
    <property type="entry name" value="VWA"/>
    <property type="match status" value="1"/>
</dbReference>
<dbReference type="SUPFAM" id="SSF56436">
    <property type="entry name" value="C-type lectin-like"/>
    <property type="match status" value="1"/>
</dbReference>
<accession>A0A0N5AX21</accession>
<dbReference type="Gene3D" id="3.40.50.410">
    <property type="entry name" value="von Willebrand factor, type A domain"/>
    <property type="match status" value="1"/>
</dbReference>
<feature type="domain" description="Apple" evidence="1">
    <location>
        <begin position="111"/>
        <end position="191"/>
    </location>
</feature>
<evidence type="ECO:0000313" key="3">
    <source>
        <dbReference type="WBParaSite" id="SMUV_0000948801-mRNA-1"/>
    </source>
</evidence>
<dbReference type="InterPro" id="IPR003609">
    <property type="entry name" value="Pan_app"/>
</dbReference>
<dbReference type="Proteomes" id="UP000046393">
    <property type="component" value="Unplaced"/>
</dbReference>
<dbReference type="SUPFAM" id="SSF53300">
    <property type="entry name" value="vWA-like"/>
    <property type="match status" value="1"/>
</dbReference>
<feature type="domain" description="Apple" evidence="1">
    <location>
        <begin position="1"/>
        <end position="83"/>
    </location>
</feature>
<dbReference type="InterPro" id="IPR016186">
    <property type="entry name" value="C-type_lectin-like/link_sf"/>
</dbReference>
<dbReference type="InterPro" id="IPR002035">
    <property type="entry name" value="VWF_A"/>
</dbReference>
<dbReference type="CDD" id="cd01099">
    <property type="entry name" value="PAN_AP_HGF"/>
    <property type="match status" value="1"/>
</dbReference>
<dbReference type="PANTHER" id="PTHR47327:SF1">
    <property type="entry name" value="RE15579P"/>
    <property type="match status" value="1"/>
</dbReference>
<dbReference type="WBParaSite" id="SMUV_0000948801-mRNA-1">
    <property type="protein sequence ID" value="SMUV_0000948801-mRNA-1"/>
    <property type="gene ID" value="SMUV_0000948801"/>
</dbReference>